<name>A0A368T7I6_9ACTN</name>
<dbReference type="SUPFAM" id="SSF53850">
    <property type="entry name" value="Periplasmic binding protein-like II"/>
    <property type="match status" value="1"/>
</dbReference>
<dbReference type="AlphaFoldDB" id="A0A368T7I6"/>
<dbReference type="InterPro" id="IPR000914">
    <property type="entry name" value="SBP_5_dom"/>
</dbReference>
<reference evidence="3 4" key="1">
    <citation type="submission" date="2018-04" db="EMBL/GenBank/DDBJ databases">
        <title>Novel actinobacteria from marine sediment.</title>
        <authorList>
            <person name="Ng Z.Y."/>
            <person name="Tan G.Y.A."/>
        </authorList>
    </citation>
    <scope>NUCLEOTIDE SEQUENCE [LARGE SCALE GENOMIC DNA]</scope>
    <source>
        <strain evidence="3 4">TPS81</strain>
    </source>
</reference>
<feature type="signal peptide" evidence="1">
    <location>
        <begin position="1"/>
        <end position="22"/>
    </location>
</feature>
<comment type="caution">
    <text evidence="3">The sequence shown here is derived from an EMBL/GenBank/DDBJ whole genome shotgun (WGS) entry which is preliminary data.</text>
</comment>
<dbReference type="Proteomes" id="UP000253318">
    <property type="component" value="Unassembled WGS sequence"/>
</dbReference>
<dbReference type="GO" id="GO:0015833">
    <property type="term" value="P:peptide transport"/>
    <property type="evidence" value="ECO:0007669"/>
    <property type="project" value="TreeGrafter"/>
</dbReference>
<accession>A0A368T7I6</accession>
<dbReference type="InterPro" id="IPR030678">
    <property type="entry name" value="Peptide/Ni-bd"/>
</dbReference>
<dbReference type="PANTHER" id="PTHR30290">
    <property type="entry name" value="PERIPLASMIC BINDING COMPONENT OF ABC TRANSPORTER"/>
    <property type="match status" value="1"/>
</dbReference>
<dbReference type="CDD" id="cd08501">
    <property type="entry name" value="PBP2_Lpqw"/>
    <property type="match status" value="1"/>
</dbReference>
<dbReference type="PROSITE" id="PS51257">
    <property type="entry name" value="PROKAR_LIPOPROTEIN"/>
    <property type="match status" value="1"/>
</dbReference>
<dbReference type="PANTHER" id="PTHR30290:SF65">
    <property type="entry name" value="MONOACYL PHOSPHATIDYLINOSITOL TETRAMANNOSIDE-BINDING PROTEIN LPQW-RELATED"/>
    <property type="match status" value="1"/>
</dbReference>
<evidence type="ECO:0000259" key="2">
    <source>
        <dbReference type="Pfam" id="PF00496"/>
    </source>
</evidence>
<gene>
    <name evidence="3" type="ORF">DEF24_09015</name>
</gene>
<dbReference type="Gene3D" id="3.40.190.10">
    <property type="entry name" value="Periplasmic binding protein-like II"/>
    <property type="match status" value="1"/>
</dbReference>
<dbReference type="GO" id="GO:0042597">
    <property type="term" value="C:periplasmic space"/>
    <property type="evidence" value="ECO:0007669"/>
    <property type="project" value="UniProtKB-ARBA"/>
</dbReference>
<protein>
    <submittedName>
        <fullName evidence="3">ABC transporter substrate-binding protein</fullName>
    </submittedName>
</protein>
<dbReference type="RefSeq" id="WP_114396009.1">
    <property type="nucleotide sequence ID" value="NZ_QEIM01000001.1"/>
</dbReference>
<keyword evidence="1" id="KW-0732">Signal</keyword>
<dbReference type="GO" id="GO:1904680">
    <property type="term" value="F:peptide transmembrane transporter activity"/>
    <property type="evidence" value="ECO:0007669"/>
    <property type="project" value="TreeGrafter"/>
</dbReference>
<evidence type="ECO:0000313" key="3">
    <source>
        <dbReference type="EMBL" id="RCV59694.1"/>
    </source>
</evidence>
<dbReference type="Pfam" id="PF00496">
    <property type="entry name" value="SBP_bac_5"/>
    <property type="match status" value="1"/>
</dbReference>
<dbReference type="EMBL" id="QEIN01000056">
    <property type="protein sequence ID" value="RCV59694.1"/>
    <property type="molecule type" value="Genomic_DNA"/>
</dbReference>
<organism evidence="3 4">
    <name type="scientific">Marinitenerispora sediminis</name>
    <dbReference type="NCBI Taxonomy" id="1931232"/>
    <lineage>
        <taxon>Bacteria</taxon>
        <taxon>Bacillati</taxon>
        <taxon>Actinomycetota</taxon>
        <taxon>Actinomycetes</taxon>
        <taxon>Streptosporangiales</taxon>
        <taxon>Nocardiopsidaceae</taxon>
        <taxon>Marinitenerispora</taxon>
    </lineage>
</organism>
<dbReference type="PIRSF" id="PIRSF002741">
    <property type="entry name" value="MppA"/>
    <property type="match status" value="1"/>
</dbReference>
<evidence type="ECO:0000313" key="4">
    <source>
        <dbReference type="Proteomes" id="UP000253318"/>
    </source>
</evidence>
<dbReference type="GO" id="GO:0043190">
    <property type="term" value="C:ATP-binding cassette (ABC) transporter complex"/>
    <property type="evidence" value="ECO:0007669"/>
    <property type="project" value="InterPro"/>
</dbReference>
<sequence>MTIRRGAALAAPALALVLVASACSGGGGEEGGGESQETLADIPAIDVNEVAREDIEDGGDFHWGINEYPTQFNMSHPDGNLGNVRDIVEAVLPVAHVYDETGAASPNPAYLESSEVSEDGLTVTFRLNPDAEWSTGEPITWEDYAEQVETVGGAREGDFLVGSPDGYELIDEVERGENDHEVIFHFANPYGDWPKLFAPLYPKEYMTDPDEFNEGYVSEIPVTAGPFGDVEFDDTAQTIILNKDEDWWGEPAKLDRIIFHGYENDALAQVYNNDEIDGYYLGTDVAGYELLRDKEGSRMTRAVNNGYRFIQFNGSSPKLEDVQVRRALTHAIDREALAQATMGPIDWPTDPTVNRLLRSSQTGFQDNSEGLAEYDPELAAQMLDEAGWTQPEEGATRVNEDGEELELRWVISSGLQTMQDEAEIAQAMLSEIGVAVNIESVPNTEYFTGYIIPGNYEAAAFVLTGSNPYASDSGENYGGPFGETEDGEPDWGNNTGKVSTQEINDKFDELQQEVDPERYAEIANEIDRLIWENAQNIPFFQRPGRYVVNENIANWGETGLASMRYEDIGWVQQGS</sequence>
<dbReference type="Gene3D" id="3.10.105.10">
    <property type="entry name" value="Dipeptide-binding Protein, Domain 3"/>
    <property type="match status" value="1"/>
</dbReference>
<dbReference type="OrthoDB" id="7888869at2"/>
<keyword evidence="4" id="KW-1185">Reference proteome</keyword>
<evidence type="ECO:0000256" key="1">
    <source>
        <dbReference type="SAM" id="SignalP"/>
    </source>
</evidence>
<feature type="domain" description="Solute-binding protein family 5" evidence="2">
    <location>
        <begin position="106"/>
        <end position="479"/>
    </location>
</feature>
<dbReference type="InterPro" id="IPR039424">
    <property type="entry name" value="SBP_5"/>
</dbReference>
<feature type="chain" id="PRO_5016809899" evidence="1">
    <location>
        <begin position="23"/>
        <end position="575"/>
    </location>
</feature>
<proteinExistence type="predicted"/>